<dbReference type="RefSeq" id="WP_086990990.1">
    <property type="nucleotide sequence ID" value="NZ_FJMZ01000085.1"/>
</dbReference>
<reference evidence="2 4" key="2">
    <citation type="submission" date="2016-10" db="EMBL/GenBank/DDBJ databases">
        <authorList>
            <person name="Varghese N."/>
            <person name="Submissions S."/>
        </authorList>
    </citation>
    <scope>NUCLEOTIDE SEQUENCE [LARGE SCALE GENOMIC DNA]</scope>
    <source>
        <strain evidence="2 4">DSM 2094</strain>
    </source>
</reference>
<dbReference type="EMBL" id="FOQC01000109">
    <property type="protein sequence ID" value="SFI27567.1"/>
    <property type="molecule type" value="Genomic_DNA"/>
</dbReference>
<gene>
    <name evidence="2" type="ORF">SAMN04488507_11091</name>
    <name evidence="1" type="ORF">TFLO_3128</name>
</gene>
<evidence type="ECO:0000313" key="1">
    <source>
        <dbReference type="EMBL" id="CZR06213.1"/>
    </source>
</evidence>
<evidence type="ECO:0000313" key="2">
    <source>
        <dbReference type="EMBL" id="SFI27567.1"/>
    </source>
</evidence>
<name>A0AB38BM17_9LACT</name>
<reference evidence="1 3" key="1">
    <citation type="submission" date="2016-02" db="EMBL/GenBank/DDBJ databases">
        <authorList>
            <person name="Strepis N."/>
        </authorList>
    </citation>
    <scope>NUCLEOTIDE SEQUENCE [LARGE SCALE GENOMIC DNA]</scope>
    <source>
        <strain evidence="1">Trichococcus flocculiformis</strain>
    </source>
</reference>
<evidence type="ECO:0000313" key="4">
    <source>
        <dbReference type="Proteomes" id="UP000199686"/>
    </source>
</evidence>
<protein>
    <submittedName>
        <fullName evidence="2">Uncharacterized protein</fullName>
    </submittedName>
</protein>
<organism evidence="2 4">
    <name type="scientific">Trichococcus flocculiformis</name>
    <dbReference type="NCBI Taxonomy" id="82803"/>
    <lineage>
        <taxon>Bacteria</taxon>
        <taxon>Bacillati</taxon>
        <taxon>Bacillota</taxon>
        <taxon>Bacilli</taxon>
        <taxon>Lactobacillales</taxon>
        <taxon>Carnobacteriaceae</taxon>
        <taxon>Trichococcus</taxon>
    </lineage>
</organism>
<accession>A0AB38BM17</accession>
<dbReference type="EMBL" id="FJMZ01000085">
    <property type="protein sequence ID" value="CZR06213.1"/>
    <property type="molecule type" value="Genomic_DNA"/>
</dbReference>
<keyword evidence="3" id="KW-1185">Reference proteome</keyword>
<dbReference type="Proteomes" id="UP000199686">
    <property type="component" value="Unassembled WGS sequence"/>
</dbReference>
<evidence type="ECO:0000313" key="3">
    <source>
        <dbReference type="Proteomes" id="UP000195947"/>
    </source>
</evidence>
<proteinExistence type="predicted"/>
<comment type="caution">
    <text evidence="2">The sequence shown here is derived from an EMBL/GenBank/DDBJ whole genome shotgun (WGS) entry which is preliminary data.</text>
</comment>
<sequence>MVSLEGKLIFKCVESDHVGLVEVVAGDFDFENTWTEPDRGMGTESGFEATVETTCPNCNREYEVYYTYTEYPQGAPNFEDFSIRDNNGEEIDVEILENSLTIF</sequence>
<dbReference type="Proteomes" id="UP000195947">
    <property type="component" value="Unassembled WGS sequence"/>
</dbReference>
<dbReference type="AlphaFoldDB" id="A0AB38BM17"/>